<organism evidence="3">
    <name type="scientific">Toxoplasma gondii (strain ATCC 50861 / VEG)</name>
    <dbReference type="NCBI Taxonomy" id="432359"/>
    <lineage>
        <taxon>Eukaryota</taxon>
        <taxon>Sar</taxon>
        <taxon>Alveolata</taxon>
        <taxon>Apicomplexa</taxon>
        <taxon>Conoidasida</taxon>
        <taxon>Coccidia</taxon>
        <taxon>Eucoccidiorida</taxon>
        <taxon>Eimeriorina</taxon>
        <taxon>Sarcocystidae</taxon>
        <taxon>Toxoplasma</taxon>
    </lineage>
</organism>
<feature type="region of interest" description="Disordered" evidence="1">
    <location>
        <begin position="2099"/>
        <end position="2119"/>
    </location>
</feature>
<proteinExistence type="predicted"/>
<feature type="region of interest" description="Disordered" evidence="1">
    <location>
        <begin position="1343"/>
        <end position="1414"/>
    </location>
</feature>
<feature type="region of interest" description="Disordered" evidence="1">
    <location>
        <begin position="945"/>
        <end position="1007"/>
    </location>
</feature>
<feature type="compositionally biased region" description="Basic and acidic residues" evidence="1">
    <location>
        <begin position="1892"/>
        <end position="1904"/>
    </location>
</feature>
<feature type="region of interest" description="Disordered" evidence="1">
    <location>
        <begin position="273"/>
        <end position="393"/>
    </location>
</feature>
<feature type="domain" description="F-box" evidence="2">
    <location>
        <begin position="739"/>
        <end position="785"/>
    </location>
</feature>
<feature type="compositionally biased region" description="Low complexity" evidence="1">
    <location>
        <begin position="273"/>
        <end position="303"/>
    </location>
</feature>
<feature type="compositionally biased region" description="Basic and acidic residues" evidence="1">
    <location>
        <begin position="1181"/>
        <end position="1228"/>
    </location>
</feature>
<feature type="compositionally biased region" description="Polar residues" evidence="1">
    <location>
        <begin position="347"/>
        <end position="360"/>
    </location>
</feature>
<feature type="region of interest" description="Disordered" evidence="1">
    <location>
        <begin position="1487"/>
        <end position="1519"/>
    </location>
</feature>
<feature type="compositionally biased region" description="Polar residues" evidence="1">
    <location>
        <begin position="371"/>
        <end position="382"/>
    </location>
</feature>
<feature type="compositionally biased region" description="Polar residues" evidence="1">
    <location>
        <begin position="986"/>
        <end position="997"/>
    </location>
</feature>
<feature type="region of interest" description="Disordered" evidence="1">
    <location>
        <begin position="1887"/>
        <end position="1992"/>
    </location>
</feature>
<accession>A0A0F7UQK1</accession>
<feature type="region of interest" description="Disordered" evidence="1">
    <location>
        <begin position="1535"/>
        <end position="1572"/>
    </location>
</feature>
<feature type="compositionally biased region" description="Basic and acidic residues" evidence="1">
    <location>
        <begin position="1266"/>
        <end position="1275"/>
    </location>
</feature>
<dbReference type="EMBL" id="LN714492">
    <property type="protein sequence ID" value="CEL72289.1"/>
    <property type="molecule type" value="Genomic_DNA"/>
</dbReference>
<evidence type="ECO:0000259" key="2">
    <source>
        <dbReference type="PROSITE" id="PS50181"/>
    </source>
</evidence>
<feature type="compositionally biased region" description="Polar residues" evidence="1">
    <location>
        <begin position="1255"/>
        <end position="1265"/>
    </location>
</feature>
<evidence type="ECO:0000256" key="1">
    <source>
        <dbReference type="SAM" id="MobiDB-lite"/>
    </source>
</evidence>
<feature type="region of interest" description="Disordered" evidence="1">
    <location>
        <begin position="1131"/>
        <end position="1304"/>
    </location>
</feature>
<dbReference type="SUPFAM" id="SSF81383">
    <property type="entry name" value="F-box domain"/>
    <property type="match status" value="1"/>
</dbReference>
<feature type="compositionally biased region" description="Basic and acidic residues" evidence="1">
    <location>
        <begin position="1405"/>
        <end position="1414"/>
    </location>
</feature>
<feature type="region of interest" description="Disordered" evidence="1">
    <location>
        <begin position="73"/>
        <end position="119"/>
    </location>
</feature>
<feature type="compositionally biased region" description="Polar residues" evidence="1">
    <location>
        <begin position="569"/>
        <end position="582"/>
    </location>
</feature>
<dbReference type="InterPro" id="IPR036047">
    <property type="entry name" value="F-box-like_dom_sf"/>
</dbReference>
<feature type="region of interest" description="Disordered" evidence="1">
    <location>
        <begin position="1"/>
        <end position="21"/>
    </location>
</feature>
<dbReference type="PROSITE" id="PS50181">
    <property type="entry name" value="FBOX"/>
    <property type="match status" value="1"/>
</dbReference>
<sequence length="2196" mass="239447">MRYNLRSTTTKRAPEQVLSTPTSTVRVCESVADGAVPQRRGIRRDSLLPGKPVLPESPSRQLRDYALQSAYTPLPERQPGFPNASALVDSSGKVRVHPERPGTERSCLTSEPHVEGPRDQLATLQGSNPDILSPLEVHVQEMNSANNENVVMPPKLIPHVGGVSRTQERGGETRSPSASHSLQLTKAVKANGRPATEVIAENARKMPPTESIAGSSGLCFRGSRRLRPRLLLPSPASTPSLTQSRKKRRILFHSELSGLDGELSGTALSNPSVSFVCSSSTRTTSTTSPTSSGPRSYPSSYVVNSGSSTPRVAGPIQRSQIPASVECHGFQEDANRTTDKRGDSQRSSKPVTTTRCSNDPQGEPQEKTDTAAVSPSEPNGSISGLPLHLQPSRCSSGEPCHHVQADQVATRVGCSVSQQATSLRDTRATCFTPCLSTRISGSSEETTCQELISSGVLIPTVQQPRMQEAGDVGPTRSSTVQLMEYLPSLSGVSDTNVDNRRALTVAELTCAPRNHHVGRCQGRPPLQELTSSSHPTAFIDVESPRNECNLRESLTSSGTAPESPVVVASGNSTDESSTQQGPSVRVAACSCLTLGPNRSPNSAGCSTEGNHSVTTVSARRAAPSVNAAGMHCSSLITEKNDPEGQILEAEPQAAIRPSEGLWEPSGQGSASAPTTSSCVVRKQWLAPIVPPWQGERRRQKRETNSCFPQSVISCRPPQLTSAFSDISNCSSTPYSCSSSLLLRQLPPAILCAVLRFLPYASVLAFGTTCRYAHDLVQLPAAWNLLEDTAVLKLLHRQQASHASGRSAPGKVRPRLRDFKTFISRFTGVTKLAVDLTFNSTPTNVYAFPWHLASHTSGTASVLPSTLLRLLPTRVTSDDTGNGRAGREETQATTGVLIRSTDSSTATNLAAAPVTSGTRLRSDGDAVLVLQGFDGESGVDGRVLPSLGDGHRAGPQLDTAHPSHSNQIPRFTGVAPLPRESVCGSVDSASRTRSTSVSDQDRQCQPEGFETCRVPAVLSTASLSSRPQESDAGRGEQRFPELIAHSSEPQQLVSQIHAPTTVADPRQRRILGSTCHVLRDREATVTRGAALFAWGSTHRRRTPITSTSPFRPAISVPLGEHFQFTTSGAVVSNSQETVEPQRAIDPTQDQTQRMRQGAAYESPGLTHELSQIGGQAGRAGNHRNEGVLDNHESRVESIDRLPADSGPRRHDRSQCEDFPRERPLHERTADSSGESTQSSQLHHASRVPIIILLPSPSRQGASSATQESERRNGDSRDEADELRSALNPARVDAMPNAGLIGQGQEGRTRAECHMERLQHRWHHHRVRMERQQLMLLHQLLVHLRGQQSERSREQARNPSRGQRNESEHPRDQRPDDVGAVHEGMRSPTHPCITHERTYPSSVNESSRSEPVRFHSETRDQNVFPIEHIPGARNRINETRESGTPFASGYLYEEPEPQHRRVSELMRTDGCTQPLSRVQALEEVDTGVDLTHARRSPRHSRTEGSPRISTGQIPNDSFLDSVPLYSTADPYQRRAEEAAAQNGTPISQMEVRGRVASRTMAPAAAERSDNVQRLEETASQELGRIQRRDQSRHAGNVEHEVFLVPFLFASATQLPLAFAPQGDQLSVMSPGSGGIGRNPSRRQHRQQAAHLRCRTRRGSHWRSVFSSARERRAQGWRPVNGRGPVSPACLRALFGGLRHLVQLTLKLEAKEAKQLHQLTQQLDLVHGLLQQNAKTLRVFKLSVELPHEKELTGEGRFVNTQHRPRHRGRLASNKALLQPLSLPRQLPVLQVFHTNFPVHVPSGFSAGASFTHLCIRCLHRFVAPYFTTAEGRHTYCPSVSSNPEDREAAMESSPTSSAACRCSRVRRSFRRCGRCCGERGRRSLDGQLACRSGARQDPRMEASGKERHTRGPVSETGYSQLPQSRKRLREETHADSTEEPQTDKLAGPAPEEHGDNGDAESPEAGLDWGLSPSHTLSPQSDTGSMSLQNSPASNARADISEHIRNLFPSAQEPGEMDPPPVIRGEGSEHGGWGFVPSVHVGHPTQSAEASMVNARIRTLPFPSMCSSKAEMSEKRVSLPVATDTQEDAAKSKDDHICEAGLPETNNLWEEKEKSQEADRVSGRRGCRRVCRQALPFPASAFKPCRASAYSSAKLDSAKPLFQLQRLLHAGRETLQQVDLQGDPPRTFCCLHPQLKFNK</sequence>
<feature type="compositionally biased region" description="Basic and acidic residues" evidence="1">
    <location>
        <begin position="2106"/>
        <end position="2119"/>
    </location>
</feature>
<evidence type="ECO:0000313" key="3">
    <source>
        <dbReference type="EMBL" id="CEL72289.1"/>
    </source>
</evidence>
<protein>
    <recommendedName>
        <fullName evidence="2">F-box domain-containing protein</fullName>
    </recommendedName>
</protein>
<feature type="region of interest" description="Disordered" evidence="1">
    <location>
        <begin position="162"/>
        <end position="181"/>
    </location>
</feature>
<gene>
    <name evidence="3" type="ORF">BN1205_057555</name>
</gene>
<feature type="compositionally biased region" description="Basic and acidic residues" evidence="1">
    <location>
        <begin position="1361"/>
        <end position="1383"/>
    </location>
</feature>
<dbReference type="InterPro" id="IPR001810">
    <property type="entry name" value="F-box_dom"/>
</dbReference>
<feature type="compositionally biased region" description="Polar residues" evidence="1">
    <location>
        <begin position="1229"/>
        <end position="1241"/>
    </location>
</feature>
<name>A0A0F7UQK1_TOXGV</name>
<feature type="region of interest" description="Disordered" evidence="1">
    <location>
        <begin position="551"/>
        <end position="582"/>
    </location>
</feature>
<feature type="compositionally biased region" description="Basic and acidic residues" evidence="1">
    <location>
        <begin position="329"/>
        <end position="346"/>
    </location>
</feature>
<reference evidence="3" key="1">
    <citation type="journal article" date="2015" name="PLoS ONE">
        <title>Comprehensive Evaluation of Toxoplasma gondii VEG and Neospora caninum LIV Genomes with Tachyzoite Stage Transcriptome and Proteome Defines Novel Transcript Features.</title>
        <authorList>
            <person name="Ramaprasad A."/>
            <person name="Mourier T."/>
            <person name="Naeem R."/>
            <person name="Malas T.B."/>
            <person name="Moussa E."/>
            <person name="Panigrahi A."/>
            <person name="Vermont S.J."/>
            <person name="Otto T.D."/>
            <person name="Wastling J."/>
            <person name="Pain A."/>
        </authorList>
    </citation>
    <scope>NUCLEOTIDE SEQUENCE</scope>
    <source>
        <strain evidence="3">VEG</strain>
    </source>
</reference>
<feature type="compositionally biased region" description="Polar residues" evidence="1">
    <location>
        <begin position="1970"/>
        <end position="1991"/>
    </location>
</feature>
<feature type="region of interest" description="Disordered" evidence="1">
    <location>
        <begin position="2074"/>
        <end position="2093"/>
    </location>
</feature>